<evidence type="ECO:0000256" key="3">
    <source>
        <dbReference type="ARBA" id="ARBA00023295"/>
    </source>
</evidence>
<feature type="compositionally biased region" description="Low complexity" evidence="5">
    <location>
        <begin position="457"/>
        <end position="475"/>
    </location>
</feature>
<dbReference type="Gene3D" id="2.115.10.20">
    <property type="entry name" value="Glycosyl hydrolase domain, family 43"/>
    <property type="match status" value="1"/>
</dbReference>
<sequence length="648" mass="71210">MSATTTLTTTAARPASTPASSRQRLVPASQPAPHPLPKYHLKAPHGWINDPCAPAYDATTGTYHLYYQWNSTSCDWGDITWGQFTSRDGLHWSHGLPSQPHSKPVAPIIDRDQTYDKDGIFTGCLHPTGPRGEHDQLTVFYTSVCHLPLHWTLDHTRDSEGLSMATSSDGGRTWTKHPGNPIIKGEPGDVAVTGFRDPFLAEWPAMDKIRGIQQSPTKTLYALISGGIKNQRPTAFLYAVPADNLTKWTYLGPLVNNMPMRFSAASPDPTSSLTTWSGNFGANWECVNFMTLESSRDTQQTRDFLVLGAEGGLKPGAKETDESPYGQWSLWMAGTLRRNDDTSSPAVVDMKHDYSGYLDHGCFYAANSYQHPTTKQRIVWGWLKEEDLTLARREAKGWTGYLSLPRELYLQMTDNVVGVVGADKLEDVTSIAVTSARRAETLGIRPLPSLQAYRNPSTTYTRTRRSSSASAKSSTKMLATGSSSWELEATIRIPLATAQRPKRVGFHIRHNKDLTQRSTVYFAPADGRIHIDRSLSNGDEDIAKSDASGPFALFITSSVNGKESEVENLHLRIFSDGDVLEVFANDRFALSTMVYSGSGCDGISTFVESGQNNDLFESVQVWTGLGEARGIHDTATEPASLPVGRSAL</sequence>
<feature type="region of interest" description="Disordered" evidence="5">
    <location>
        <begin position="1"/>
        <end position="34"/>
    </location>
</feature>
<gene>
    <name evidence="8" type="ORF">Micbo1qcDRAFT_148934</name>
</gene>
<evidence type="ECO:0000259" key="6">
    <source>
        <dbReference type="Pfam" id="PF00251"/>
    </source>
</evidence>
<keyword evidence="2 4" id="KW-0378">Hydrolase</keyword>
<dbReference type="STRING" id="196109.A0A136IZ93"/>
<dbReference type="Proteomes" id="UP000070501">
    <property type="component" value="Unassembled WGS sequence"/>
</dbReference>
<dbReference type="InParanoid" id="A0A136IZ93"/>
<name>A0A136IZ93_9PEZI</name>
<dbReference type="Gene3D" id="2.60.120.560">
    <property type="entry name" value="Exo-inulinase, domain 1"/>
    <property type="match status" value="1"/>
</dbReference>
<dbReference type="InterPro" id="IPR013189">
    <property type="entry name" value="Glyco_hydro_32_C"/>
</dbReference>
<evidence type="ECO:0000256" key="4">
    <source>
        <dbReference type="RuleBase" id="RU362110"/>
    </source>
</evidence>
<dbReference type="AlphaFoldDB" id="A0A136IZ93"/>
<organism evidence="8 9">
    <name type="scientific">Microdochium bolleyi</name>
    <dbReference type="NCBI Taxonomy" id="196109"/>
    <lineage>
        <taxon>Eukaryota</taxon>
        <taxon>Fungi</taxon>
        <taxon>Dikarya</taxon>
        <taxon>Ascomycota</taxon>
        <taxon>Pezizomycotina</taxon>
        <taxon>Sordariomycetes</taxon>
        <taxon>Xylariomycetidae</taxon>
        <taxon>Xylariales</taxon>
        <taxon>Microdochiaceae</taxon>
        <taxon>Microdochium</taxon>
    </lineage>
</organism>
<dbReference type="InterPro" id="IPR001362">
    <property type="entry name" value="Glyco_hydro_32"/>
</dbReference>
<evidence type="ECO:0000313" key="9">
    <source>
        <dbReference type="Proteomes" id="UP000070501"/>
    </source>
</evidence>
<dbReference type="Pfam" id="PF08244">
    <property type="entry name" value="Glyco_hydro_32C"/>
    <property type="match status" value="1"/>
</dbReference>
<dbReference type="GO" id="GO:0005987">
    <property type="term" value="P:sucrose catabolic process"/>
    <property type="evidence" value="ECO:0007669"/>
    <property type="project" value="TreeGrafter"/>
</dbReference>
<dbReference type="InterPro" id="IPR013320">
    <property type="entry name" value="ConA-like_dom_sf"/>
</dbReference>
<dbReference type="Pfam" id="PF00251">
    <property type="entry name" value="Glyco_hydro_32N"/>
    <property type="match status" value="1"/>
</dbReference>
<feature type="region of interest" description="Disordered" evidence="5">
    <location>
        <begin position="453"/>
        <end position="475"/>
    </location>
</feature>
<dbReference type="InterPro" id="IPR023296">
    <property type="entry name" value="Glyco_hydro_beta-prop_sf"/>
</dbReference>
<dbReference type="PANTHER" id="PTHR42800:SF3">
    <property type="entry name" value="GLYCOSYL HYDROLASE FAMILY 32 N-TERMINAL DOMAIN-CONTAINING PROTEIN"/>
    <property type="match status" value="1"/>
</dbReference>
<dbReference type="EMBL" id="KQ964253">
    <property type="protein sequence ID" value="KXJ90109.1"/>
    <property type="molecule type" value="Genomic_DNA"/>
</dbReference>
<keyword evidence="3 4" id="KW-0326">Glycosidase</keyword>
<evidence type="ECO:0000256" key="2">
    <source>
        <dbReference type="ARBA" id="ARBA00022801"/>
    </source>
</evidence>
<evidence type="ECO:0000259" key="7">
    <source>
        <dbReference type="Pfam" id="PF08244"/>
    </source>
</evidence>
<protein>
    <submittedName>
        <fullName evidence="8">Glycosyl hydrolase</fullName>
    </submittedName>
</protein>
<dbReference type="SUPFAM" id="SSF49899">
    <property type="entry name" value="Concanavalin A-like lectins/glucanases"/>
    <property type="match status" value="1"/>
</dbReference>
<proteinExistence type="inferred from homology"/>
<dbReference type="OrthoDB" id="202537at2759"/>
<evidence type="ECO:0000256" key="1">
    <source>
        <dbReference type="ARBA" id="ARBA00009902"/>
    </source>
</evidence>
<feature type="domain" description="Glycosyl hydrolase family 32 C-terminal" evidence="7">
    <location>
        <begin position="450"/>
        <end position="622"/>
    </location>
</feature>
<dbReference type="SMART" id="SM00640">
    <property type="entry name" value="Glyco_32"/>
    <property type="match status" value="1"/>
</dbReference>
<dbReference type="GO" id="GO:0004575">
    <property type="term" value="F:sucrose alpha-glucosidase activity"/>
    <property type="evidence" value="ECO:0007669"/>
    <property type="project" value="TreeGrafter"/>
</dbReference>
<dbReference type="InterPro" id="IPR013148">
    <property type="entry name" value="Glyco_hydro_32_N"/>
</dbReference>
<feature type="region of interest" description="Disordered" evidence="5">
    <location>
        <begin position="162"/>
        <end position="188"/>
    </location>
</feature>
<dbReference type="PANTHER" id="PTHR42800">
    <property type="entry name" value="EXOINULINASE INUD (AFU_ORTHOLOGUE AFUA_5G00480)"/>
    <property type="match status" value="1"/>
</dbReference>
<accession>A0A136IZ93</accession>
<dbReference type="CDD" id="cd18621">
    <property type="entry name" value="GH32_XdINV-like"/>
    <property type="match status" value="1"/>
</dbReference>
<feature type="domain" description="Glycosyl hydrolase family 32 N-terminal" evidence="6">
    <location>
        <begin position="40"/>
        <end position="412"/>
    </location>
</feature>
<dbReference type="GO" id="GO:0005737">
    <property type="term" value="C:cytoplasm"/>
    <property type="evidence" value="ECO:0007669"/>
    <property type="project" value="TreeGrafter"/>
</dbReference>
<comment type="similarity">
    <text evidence="1 4">Belongs to the glycosyl hydrolase 32 family.</text>
</comment>
<feature type="compositionally biased region" description="Low complexity" evidence="5">
    <location>
        <begin position="1"/>
        <end position="22"/>
    </location>
</feature>
<dbReference type="SUPFAM" id="SSF75005">
    <property type="entry name" value="Arabinanase/levansucrase/invertase"/>
    <property type="match status" value="1"/>
</dbReference>
<evidence type="ECO:0000313" key="8">
    <source>
        <dbReference type="EMBL" id="KXJ90109.1"/>
    </source>
</evidence>
<reference evidence="9" key="1">
    <citation type="submission" date="2016-02" db="EMBL/GenBank/DDBJ databases">
        <title>Draft genome sequence of Microdochium bolleyi, a fungal endophyte of beachgrass.</title>
        <authorList>
            <consortium name="DOE Joint Genome Institute"/>
            <person name="David A.S."/>
            <person name="May G."/>
            <person name="Haridas S."/>
            <person name="Lim J."/>
            <person name="Wang M."/>
            <person name="Labutti K."/>
            <person name="Lipzen A."/>
            <person name="Barry K."/>
            <person name="Grigoriev I.V."/>
        </authorList>
    </citation>
    <scope>NUCLEOTIDE SEQUENCE [LARGE SCALE GENOMIC DNA]</scope>
    <source>
        <strain evidence="9">J235TASD1</strain>
    </source>
</reference>
<evidence type="ECO:0000256" key="5">
    <source>
        <dbReference type="SAM" id="MobiDB-lite"/>
    </source>
</evidence>
<keyword evidence="9" id="KW-1185">Reference proteome</keyword>